<protein>
    <submittedName>
        <fullName evidence="1">Uncharacterized protein</fullName>
    </submittedName>
</protein>
<evidence type="ECO:0000313" key="2">
    <source>
        <dbReference type="Proteomes" id="UP000779574"/>
    </source>
</evidence>
<evidence type="ECO:0000313" key="1">
    <source>
        <dbReference type="EMBL" id="KAG9690706.1"/>
    </source>
</evidence>
<reference evidence="1" key="2">
    <citation type="submission" date="2021-08" db="EMBL/GenBank/DDBJ databases">
        <authorList>
            <person name="Gostincar C."/>
            <person name="Sun X."/>
            <person name="Song Z."/>
            <person name="Gunde-Cimerman N."/>
        </authorList>
    </citation>
    <scope>NUCLEOTIDE SEQUENCE</scope>
    <source>
        <strain evidence="1">EXF-9911</strain>
    </source>
</reference>
<feature type="non-terminal residue" evidence="1">
    <location>
        <position position="77"/>
    </location>
</feature>
<dbReference type="Proteomes" id="UP000779574">
    <property type="component" value="Unassembled WGS sequence"/>
</dbReference>
<accession>A0A9P8EIK8</accession>
<gene>
    <name evidence="1" type="ORF">KCU76_g7964</name>
</gene>
<name>A0A9P8EIK8_AURME</name>
<proteinExistence type="predicted"/>
<dbReference type="EMBL" id="JAHFXF010000297">
    <property type="protein sequence ID" value="KAG9690706.1"/>
    <property type="molecule type" value="Genomic_DNA"/>
</dbReference>
<sequence length="77" mass="7663">MNLSQKVKDLLNRLGLSGLSSPVGDIVATAGQDVKKRPDAGLLTDLSPEVAALLASLDLGGLSPPVGAVVATAGQDV</sequence>
<organism evidence="1 2">
    <name type="scientific">Aureobasidium melanogenum</name>
    <name type="common">Aureobasidium pullulans var. melanogenum</name>
    <dbReference type="NCBI Taxonomy" id="46634"/>
    <lineage>
        <taxon>Eukaryota</taxon>
        <taxon>Fungi</taxon>
        <taxon>Dikarya</taxon>
        <taxon>Ascomycota</taxon>
        <taxon>Pezizomycotina</taxon>
        <taxon>Dothideomycetes</taxon>
        <taxon>Dothideomycetidae</taxon>
        <taxon>Dothideales</taxon>
        <taxon>Saccotheciaceae</taxon>
        <taxon>Aureobasidium</taxon>
    </lineage>
</organism>
<comment type="caution">
    <text evidence="1">The sequence shown here is derived from an EMBL/GenBank/DDBJ whole genome shotgun (WGS) entry which is preliminary data.</text>
</comment>
<dbReference type="AlphaFoldDB" id="A0A9P8EIK8"/>
<reference evidence="1" key="1">
    <citation type="journal article" date="2021" name="J Fungi (Basel)">
        <title>Virulence traits and population genomics of the black yeast Aureobasidium melanogenum.</title>
        <authorList>
            <person name="Cernosa A."/>
            <person name="Sun X."/>
            <person name="Gostincar C."/>
            <person name="Fang C."/>
            <person name="Gunde-Cimerman N."/>
            <person name="Song Z."/>
        </authorList>
    </citation>
    <scope>NUCLEOTIDE SEQUENCE</scope>
    <source>
        <strain evidence="1">EXF-9911</strain>
    </source>
</reference>